<feature type="non-terminal residue" evidence="2">
    <location>
        <position position="99"/>
    </location>
</feature>
<dbReference type="EMBL" id="UINC01167801">
    <property type="protein sequence ID" value="SVD70500.1"/>
    <property type="molecule type" value="Genomic_DNA"/>
</dbReference>
<feature type="transmembrane region" description="Helical" evidence="1">
    <location>
        <begin position="73"/>
        <end position="91"/>
    </location>
</feature>
<evidence type="ECO:0000313" key="2">
    <source>
        <dbReference type="EMBL" id="SVD70500.1"/>
    </source>
</evidence>
<keyword evidence="1" id="KW-0812">Transmembrane</keyword>
<accession>A0A382XI40</accession>
<sequence length="99" mass="11367">MSGLMAANWDWGEIQSFLEDFSVRLQLAVIGGLLCVSYLATRLTRWRIHPLAENPDSPPLLCKGWAAMERMVAPLYLLLLCLLTIVFFYKFHQPKQDLI</sequence>
<evidence type="ECO:0000256" key="1">
    <source>
        <dbReference type="SAM" id="Phobius"/>
    </source>
</evidence>
<keyword evidence="1" id="KW-1133">Transmembrane helix</keyword>
<dbReference type="AlphaFoldDB" id="A0A382XI40"/>
<feature type="transmembrane region" description="Helical" evidence="1">
    <location>
        <begin position="21"/>
        <end position="40"/>
    </location>
</feature>
<name>A0A382XI40_9ZZZZ</name>
<organism evidence="2">
    <name type="scientific">marine metagenome</name>
    <dbReference type="NCBI Taxonomy" id="408172"/>
    <lineage>
        <taxon>unclassified sequences</taxon>
        <taxon>metagenomes</taxon>
        <taxon>ecological metagenomes</taxon>
    </lineage>
</organism>
<gene>
    <name evidence="2" type="ORF">METZ01_LOCUS423354</name>
</gene>
<proteinExistence type="predicted"/>
<reference evidence="2" key="1">
    <citation type="submission" date="2018-05" db="EMBL/GenBank/DDBJ databases">
        <authorList>
            <person name="Lanie J.A."/>
            <person name="Ng W.-L."/>
            <person name="Kazmierczak K.M."/>
            <person name="Andrzejewski T.M."/>
            <person name="Davidsen T.M."/>
            <person name="Wayne K.J."/>
            <person name="Tettelin H."/>
            <person name="Glass J.I."/>
            <person name="Rusch D."/>
            <person name="Podicherti R."/>
            <person name="Tsui H.-C.T."/>
            <person name="Winkler M.E."/>
        </authorList>
    </citation>
    <scope>NUCLEOTIDE SEQUENCE</scope>
</reference>
<keyword evidence="1" id="KW-0472">Membrane</keyword>
<protein>
    <submittedName>
        <fullName evidence="2">Uncharacterized protein</fullName>
    </submittedName>
</protein>